<dbReference type="AlphaFoldDB" id="A0A8J6XFY8"/>
<protein>
    <submittedName>
        <fullName evidence="2">CHAT domain-containing protein</fullName>
    </submittedName>
</protein>
<reference evidence="2" key="1">
    <citation type="submission" date="2020-09" db="EMBL/GenBank/DDBJ databases">
        <title>Iningainema tapete sp. nov. (Scytonemataceae, Cyanobacteria) from greenhouses in central Florida (USA) produces two types of nodularin with biosynthetic potential for microcystin-LR and anabaenopeptins.</title>
        <authorList>
            <person name="Berthold D.E."/>
            <person name="Lefler F.W."/>
            <person name="Huang I.-S."/>
            <person name="Abdulla H."/>
            <person name="Zimba P.V."/>
            <person name="Laughinghouse H.D. IV."/>
        </authorList>
    </citation>
    <scope>NUCLEOTIDE SEQUENCE</scope>
    <source>
        <strain evidence="2">BLCCT55</strain>
    </source>
</reference>
<dbReference type="Pfam" id="PF00498">
    <property type="entry name" value="FHA"/>
    <property type="match status" value="1"/>
</dbReference>
<evidence type="ECO:0000259" key="1">
    <source>
        <dbReference type="PROSITE" id="PS50006"/>
    </source>
</evidence>
<gene>
    <name evidence="2" type="ORF">ICL16_01785</name>
</gene>
<dbReference type="InterPro" id="IPR008984">
    <property type="entry name" value="SMAD_FHA_dom_sf"/>
</dbReference>
<feature type="domain" description="FHA" evidence="1">
    <location>
        <begin position="568"/>
        <end position="621"/>
    </location>
</feature>
<evidence type="ECO:0000313" key="2">
    <source>
        <dbReference type="EMBL" id="MBD2770884.1"/>
    </source>
</evidence>
<dbReference type="EMBL" id="JACXAE010000009">
    <property type="protein sequence ID" value="MBD2770884.1"/>
    <property type="molecule type" value="Genomic_DNA"/>
</dbReference>
<dbReference type="CDD" id="cd00060">
    <property type="entry name" value="FHA"/>
    <property type="match status" value="1"/>
</dbReference>
<proteinExistence type="predicted"/>
<organism evidence="2 3">
    <name type="scientific">Iningainema tapete BLCC-T55</name>
    <dbReference type="NCBI Taxonomy" id="2748662"/>
    <lineage>
        <taxon>Bacteria</taxon>
        <taxon>Bacillati</taxon>
        <taxon>Cyanobacteriota</taxon>
        <taxon>Cyanophyceae</taxon>
        <taxon>Nostocales</taxon>
        <taxon>Scytonemataceae</taxon>
        <taxon>Iningainema tapete</taxon>
    </lineage>
</organism>
<dbReference type="SMART" id="SM00240">
    <property type="entry name" value="FHA"/>
    <property type="match status" value="1"/>
</dbReference>
<dbReference type="PROSITE" id="PS50006">
    <property type="entry name" value="FHA_DOMAIN"/>
    <property type="match status" value="1"/>
</dbReference>
<evidence type="ECO:0000313" key="3">
    <source>
        <dbReference type="Proteomes" id="UP000629098"/>
    </source>
</evidence>
<sequence length="666" mass="74642">MLETAPLFSSKPVGEPAVVLHRFGGSYGAAKFLLTAAQEEIEGEIRVTLVNGWGVPVRVITLDNVKITQEVNSEVRIIGHQRQEFQKRRFNEQNQAFADLEQRIVIPKENTFATIHSFAASDDQFIEEQLTPSSYGPSLILAIARLVNTGTDNFAIWVVEAPYSSARVLHECVWSDKVTNVWVEWQQMFASRRLDISLGASTLPNPGLLDLASSASSQPVAYTARLMQHLGIRLWHWVFDGAILPCLERSLNIATGQNKRLRLRLEIRDPNLIGLPWEIMQREPGQSAMSLSQNMLFSRTTSEVEPLPYLQAEGALNILLVLGNNDQLQLSEEATILEQTLASGMVGSNSVGLAPAMVKTLLQPTPMELISELETTAYNVFFYAGHGLPGPDGGLLFVQPDKTLTGMELAQVLTSRGVKLAVFKWCWSAQPAVDVNHQVMPHSSLAEVLIRQGVPAVLTMRDAIADHESQSFIQYFAAALRARKLIDEAVCDARQQLLALYSFNQPAWTLPVLYMHPDFDGKLIYDIDPTDDEYKFAGLWKTYVLQNTAFLRSLSPDGQTYSLRPVITRIGRMTDNDIVIPEPWVSKRHAEILSRNFPFRTRTTKAGLFHLQDLSIYGTWILRSNSDSWQLINRQVIPLESGMQLKFGSKKSQPWEFIIEEGSHLC</sequence>
<comment type="caution">
    <text evidence="2">The sequence shown here is derived from an EMBL/GenBank/DDBJ whole genome shotgun (WGS) entry which is preliminary data.</text>
</comment>
<dbReference type="SUPFAM" id="SSF49879">
    <property type="entry name" value="SMAD/FHA domain"/>
    <property type="match status" value="1"/>
</dbReference>
<dbReference type="Gene3D" id="2.60.200.20">
    <property type="match status" value="1"/>
</dbReference>
<dbReference type="InterPro" id="IPR000253">
    <property type="entry name" value="FHA_dom"/>
</dbReference>
<dbReference type="Pfam" id="PF12770">
    <property type="entry name" value="CHAT"/>
    <property type="match status" value="1"/>
</dbReference>
<dbReference type="InterPro" id="IPR024983">
    <property type="entry name" value="CHAT_dom"/>
</dbReference>
<dbReference type="Proteomes" id="UP000629098">
    <property type="component" value="Unassembled WGS sequence"/>
</dbReference>
<name>A0A8J6XFY8_9CYAN</name>
<accession>A0A8J6XFY8</accession>
<keyword evidence="3" id="KW-1185">Reference proteome</keyword>